<evidence type="ECO:0000256" key="5">
    <source>
        <dbReference type="ARBA" id="ARBA00022475"/>
    </source>
</evidence>
<feature type="transmembrane region" description="Helical" evidence="11">
    <location>
        <begin position="45"/>
        <end position="71"/>
    </location>
</feature>
<feature type="transmembrane region" description="Helical" evidence="11">
    <location>
        <begin position="359"/>
        <end position="386"/>
    </location>
</feature>
<feature type="transmembrane region" description="Helical" evidence="11">
    <location>
        <begin position="234"/>
        <end position="253"/>
    </location>
</feature>
<name>A0A4R2L3T2_9GAMM</name>
<dbReference type="GO" id="GO:0005886">
    <property type="term" value="C:plasma membrane"/>
    <property type="evidence" value="ECO:0007669"/>
    <property type="project" value="UniProtKB-SubCell"/>
</dbReference>
<evidence type="ECO:0000313" key="14">
    <source>
        <dbReference type="Proteomes" id="UP000295765"/>
    </source>
</evidence>
<evidence type="ECO:0000256" key="9">
    <source>
        <dbReference type="ARBA" id="ARBA00022989"/>
    </source>
</evidence>
<accession>A0A4R2L3T2</accession>
<evidence type="ECO:0000256" key="8">
    <source>
        <dbReference type="ARBA" id="ARBA00022737"/>
    </source>
</evidence>
<feature type="transmembrane region" description="Helical" evidence="11">
    <location>
        <begin position="83"/>
        <end position="106"/>
    </location>
</feature>
<keyword evidence="9 11" id="KW-1133">Transmembrane helix</keyword>
<dbReference type="NCBIfam" id="TIGR01253">
    <property type="entry name" value="thiP"/>
    <property type="match status" value="1"/>
</dbReference>
<evidence type="ECO:0000256" key="6">
    <source>
        <dbReference type="ARBA" id="ARBA00022519"/>
    </source>
</evidence>
<comment type="caution">
    <text evidence="13">The sequence shown here is derived from an EMBL/GenBank/DDBJ whole genome shotgun (WGS) entry which is preliminary data.</text>
</comment>
<reference evidence="13 14" key="1">
    <citation type="submission" date="2019-03" db="EMBL/GenBank/DDBJ databases">
        <title>Genomic Encyclopedia of Type Strains, Phase IV (KMG-IV): sequencing the most valuable type-strain genomes for metagenomic binning, comparative biology and taxonomic classification.</title>
        <authorList>
            <person name="Goeker M."/>
        </authorList>
    </citation>
    <scope>NUCLEOTIDE SEQUENCE [LARGE SCALE GENOMIC DNA]</scope>
    <source>
        <strain evidence="13 14">DSM 25287</strain>
    </source>
</reference>
<dbReference type="PROSITE" id="PS50928">
    <property type="entry name" value="ABC_TM1"/>
    <property type="match status" value="2"/>
</dbReference>
<feature type="transmembrane region" description="Helical" evidence="11">
    <location>
        <begin position="126"/>
        <end position="150"/>
    </location>
</feature>
<dbReference type="InterPro" id="IPR005947">
    <property type="entry name" value="ThiP_ABC_transpt"/>
</dbReference>
<evidence type="ECO:0000256" key="10">
    <source>
        <dbReference type="ARBA" id="ARBA00023136"/>
    </source>
</evidence>
<feature type="transmembrane region" description="Helical" evidence="11">
    <location>
        <begin position="274"/>
        <end position="306"/>
    </location>
</feature>
<feature type="transmembrane region" description="Helical" evidence="11">
    <location>
        <begin position="392"/>
        <end position="413"/>
    </location>
</feature>
<evidence type="ECO:0000256" key="11">
    <source>
        <dbReference type="RuleBase" id="RU363032"/>
    </source>
</evidence>
<keyword evidence="5" id="KW-1003">Cell membrane</keyword>
<evidence type="ECO:0000256" key="3">
    <source>
        <dbReference type="ARBA" id="ARBA00016947"/>
    </source>
</evidence>
<dbReference type="PANTHER" id="PTHR30183:SF9">
    <property type="entry name" value="THIAMINE TRANSPORT SYSTEM PERMEASE PROTEIN THIP"/>
    <property type="match status" value="1"/>
</dbReference>
<proteinExistence type="inferred from homology"/>
<dbReference type="OrthoDB" id="7066776at2"/>
<feature type="transmembrane region" description="Helical" evidence="11">
    <location>
        <begin position="498"/>
        <end position="517"/>
    </location>
</feature>
<dbReference type="Proteomes" id="UP000295765">
    <property type="component" value="Unassembled WGS sequence"/>
</dbReference>
<organism evidence="13 14">
    <name type="scientific">Plasticicumulans lactativorans</name>
    <dbReference type="NCBI Taxonomy" id="1133106"/>
    <lineage>
        <taxon>Bacteria</taxon>
        <taxon>Pseudomonadati</taxon>
        <taxon>Pseudomonadota</taxon>
        <taxon>Gammaproteobacteria</taxon>
        <taxon>Candidatus Competibacteraceae</taxon>
        <taxon>Plasticicumulans</taxon>
    </lineage>
</organism>
<dbReference type="EMBL" id="SLWY01000009">
    <property type="protein sequence ID" value="TCO81197.1"/>
    <property type="molecule type" value="Genomic_DNA"/>
</dbReference>
<dbReference type="RefSeq" id="WP_132541788.1">
    <property type="nucleotide sequence ID" value="NZ_SLWY01000009.1"/>
</dbReference>
<dbReference type="SUPFAM" id="SSF161098">
    <property type="entry name" value="MetI-like"/>
    <property type="match status" value="2"/>
</dbReference>
<comment type="similarity">
    <text evidence="11">Belongs to the binding-protein-dependent transport system permease family.</text>
</comment>
<keyword evidence="10 11" id="KW-0472">Membrane</keyword>
<feature type="domain" description="ABC transmembrane type-1" evidence="12">
    <location>
        <begin position="322"/>
        <end position="518"/>
    </location>
</feature>
<evidence type="ECO:0000256" key="4">
    <source>
        <dbReference type="ARBA" id="ARBA00022448"/>
    </source>
</evidence>
<dbReference type="Pfam" id="PF00528">
    <property type="entry name" value="BPD_transp_1"/>
    <property type="match status" value="1"/>
</dbReference>
<keyword evidence="8" id="KW-0677">Repeat</keyword>
<dbReference type="GO" id="GO:0015888">
    <property type="term" value="P:thiamine transport"/>
    <property type="evidence" value="ECO:0007669"/>
    <property type="project" value="InterPro"/>
</dbReference>
<dbReference type="InterPro" id="IPR035906">
    <property type="entry name" value="MetI-like_sf"/>
</dbReference>
<feature type="transmembrane region" description="Helical" evidence="11">
    <location>
        <begin position="326"/>
        <end position="347"/>
    </location>
</feature>
<evidence type="ECO:0000313" key="13">
    <source>
        <dbReference type="EMBL" id="TCO81197.1"/>
    </source>
</evidence>
<comment type="subunit">
    <text evidence="2">The complex is composed of two ATP-binding proteins (ThiQ), two transmembrane proteins (ThiP) and a solute-binding protein (ThiB).</text>
</comment>
<comment type="subcellular location">
    <subcellularLocation>
        <location evidence="1">Cell inner membrane</location>
        <topology evidence="1">Multi-pass membrane protein</topology>
    </subcellularLocation>
    <subcellularLocation>
        <location evidence="11">Cell membrane</location>
        <topology evidence="11">Multi-pass membrane protein</topology>
    </subcellularLocation>
</comment>
<dbReference type="AlphaFoldDB" id="A0A4R2L3T2"/>
<dbReference type="Gene3D" id="1.10.3720.10">
    <property type="entry name" value="MetI-like"/>
    <property type="match status" value="2"/>
</dbReference>
<dbReference type="CDD" id="cd06261">
    <property type="entry name" value="TM_PBP2"/>
    <property type="match status" value="2"/>
</dbReference>
<feature type="transmembrane region" description="Helical" evidence="11">
    <location>
        <begin position="457"/>
        <end position="478"/>
    </location>
</feature>
<sequence length="527" mass="53702">MSLRLAAGTGAAAVVLLPCGGALLALLGAGDGALGALAEPRLLRIAGFTLGQAALSTLLAVGLALPVARALARRAAFPGRAALLALFGLPLVMPTIIAVFGLIEVYGRAGWVARLAAAAGRPGFGFPYGLAGILLGHVFFNLPLAVRLLLPQWQAVPGEVWRLAAQLGMGPGAVWRLIEWPLLARALPGVALLVFVLCCTSFAVVLALGGGPAAATLEVAIYQALRFDFEPARAAALALAQLALCLGLAALAARAGRPLALGGGELRAYPRPDAAGRLAAALDGICIAAAALFVGLPVAALAAAALRVPAELLADARLWRAAGLSLALALGAGLAALLLGWSLLLAARDLRLRRGRPRVAAAFEGVGLAGLATPPLVLGTGLFMWLAPHVDVFVVAPALLPLLGALLGLPYVLRVLGPPCERVAAHYDRLCASLGVTGWQRARLVEWPLLRRPVAQALALACALAAGDLGAVALFGSPATTTLPLLLYQQLGAYRMDAAALSAALLLALCLALYHGIERVLGGGDAR</sequence>
<protein>
    <recommendedName>
        <fullName evidence="3">Thiamine transport system permease protein ThiP</fullName>
    </recommendedName>
</protein>
<keyword evidence="14" id="KW-1185">Reference proteome</keyword>
<evidence type="ECO:0000259" key="12">
    <source>
        <dbReference type="PROSITE" id="PS50928"/>
    </source>
</evidence>
<keyword evidence="4 11" id="KW-0813">Transport</keyword>
<keyword evidence="6" id="KW-0997">Cell inner membrane</keyword>
<dbReference type="GO" id="GO:0022857">
    <property type="term" value="F:transmembrane transporter activity"/>
    <property type="evidence" value="ECO:0007669"/>
    <property type="project" value="InterPro"/>
</dbReference>
<keyword evidence="7 11" id="KW-0812">Transmembrane</keyword>
<feature type="domain" description="ABC transmembrane type-1" evidence="12">
    <location>
        <begin position="46"/>
        <end position="250"/>
    </location>
</feature>
<gene>
    <name evidence="13" type="ORF">EV699_10938</name>
</gene>
<evidence type="ECO:0000256" key="1">
    <source>
        <dbReference type="ARBA" id="ARBA00004429"/>
    </source>
</evidence>
<feature type="transmembrane region" description="Helical" evidence="11">
    <location>
        <begin position="190"/>
        <end position="214"/>
    </location>
</feature>
<evidence type="ECO:0000256" key="7">
    <source>
        <dbReference type="ARBA" id="ARBA00022692"/>
    </source>
</evidence>
<dbReference type="InterPro" id="IPR000515">
    <property type="entry name" value="MetI-like"/>
</dbReference>
<dbReference type="PANTHER" id="PTHR30183">
    <property type="entry name" value="MOLYBDENUM TRANSPORT SYSTEM PERMEASE PROTEIN MODB"/>
    <property type="match status" value="1"/>
</dbReference>
<evidence type="ECO:0000256" key="2">
    <source>
        <dbReference type="ARBA" id="ARBA00011650"/>
    </source>
</evidence>